<gene>
    <name evidence="2" type="ORF">INT46_005528</name>
</gene>
<name>A0A8H7UYA1_9FUNG</name>
<keyword evidence="3" id="KW-1185">Reference proteome</keyword>
<evidence type="ECO:0000313" key="3">
    <source>
        <dbReference type="Proteomes" id="UP000650833"/>
    </source>
</evidence>
<feature type="region of interest" description="Disordered" evidence="1">
    <location>
        <begin position="70"/>
        <end position="119"/>
    </location>
</feature>
<feature type="region of interest" description="Disordered" evidence="1">
    <location>
        <begin position="160"/>
        <end position="204"/>
    </location>
</feature>
<proteinExistence type="predicted"/>
<feature type="compositionally biased region" description="Basic and acidic residues" evidence="1">
    <location>
        <begin position="105"/>
        <end position="114"/>
    </location>
</feature>
<dbReference type="AlphaFoldDB" id="A0A8H7UYA1"/>
<comment type="caution">
    <text evidence="2">The sequence shown here is derived from an EMBL/GenBank/DDBJ whole genome shotgun (WGS) entry which is preliminary data.</text>
</comment>
<protein>
    <submittedName>
        <fullName evidence="2">Uncharacterized protein</fullName>
    </submittedName>
</protein>
<accession>A0A8H7UYA1</accession>
<evidence type="ECO:0000256" key="1">
    <source>
        <dbReference type="SAM" id="MobiDB-lite"/>
    </source>
</evidence>
<feature type="compositionally biased region" description="Low complexity" evidence="1">
    <location>
        <begin position="178"/>
        <end position="204"/>
    </location>
</feature>
<dbReference type="OrthoDB" id="2367383at2759"/>
<dbReference type="Proteomes" id="UP000650833">
    <property type="component" value="Unassembled WGS sequence"/>
</dbReference>
<evidence type="ECO:0000313" key="2">
    <source>
        <dbReference type="EMBL" id="KAG2198562.1"/>
    </source>
</evidence>
<reference evidence="2" key="1">
    <citation type="submission" date="2020-12" db="EMBL/GenBank/DDBJ databases">
        <title>Metabolic potential, ecology and presence of endohyphal bacteria is reflected in genomic diversity of Mucoromycotina.</title>
        <authorList>
            <person name="Muszewska A."/>
            <person name="Okrasinska A."/>
            <person name="Steczkiewicz K."/>
            <person name="Drgas O."/>
            <person name="Orlowska M."/>
            <person name="Perlinska-Lenart U."/>
            <person name="Aleksandrzak-Piekarczyk T."/>
            <person name="Szatraj K."/>
            <person name="Zielenkiewicz U."/>
            <person name="Pilsyk S."/>
            <person name="Malc E."/>
            <person name="Mieczkowski P."/>
            <person name="Kruszewska J.S."/>
            <person name="Biernat P."/>
            <person name="Pawlowska J."/>
        </authorList>
    </citation>
    <scope>NUCLEOTIDE SEQUENCE</scope>
    <source>
        <strain evidence="2">CBS 226.32</strain>
    </source>
</reference>
<dbReference type="EMBL" id="JAEPRC010000385">
    <property type="protein sequence ID" value="KAG2198562.1"/>
    <property type="molecule type" value="Genomic_DNA"/>
</dbReference>
<sequence>MTSTKRTLSSICPQCSSQVERFIINIDCEISMCESKDCSYPFNEQSAEGLNIETPNTSFIRYSKKNSKASSLSNTVALPTPDDNNNAKSAKKARTGSYKPASSSSEKKQKDQLHLTKTPDSNVLVEEVIVVATSTDKSDLQINTLSQANTNKEQLATPFSELSSFTPPPEIDYQDLKSSVSSTASSSTTTTTTTTTTTSPSTSSAMSIFDFSLPSPTNSIFNEALSNQSNHSESIMALDPIISQLLNFYSDITQKAPPPRKAVDPTTPPVLGLCLPPMAAAKIAKVPSNNSPTIADYTLSDIESLLTTDNVNPPSLQNQTEELSWMEDYNDLFM</sequence>
<organism evidence="2 3">
    <name type="scientific">Mucor plumbeus</name>
    <dbReference type="NCBI Taxonomy" id="97098"/>
    <lineage>
        <taxon>Eukaryota</taxon>
        <taxon>Fungi</taxon>
        <taxon>Fungi incertae sedis</taxon>
        <taxon>Mucoromycota</taxon>
        <taxon>Mucoromycotina</taxon>
        <taxon>Mucoromycetes</taxon>
        <taxon>Mucorales</taxon>
        <taxon>Mucorineae</taxon>
        <taxon>Mucoraceae</taxon>
        <taxon>Mucor</taxon>
    </lineage>
</organism>